<evidence type="ECO:0000313" key="3">
    <source>
        <dbReference type="Proteomes" id="UP000499080"/>
    </source>
</evidence>
<proteinExistence type="predicted"/>
<reference evidence="2 3" key="1">
    <citation type="journal article" date="2019" name="Sci. Rep.">
        <title>Orb-weaving spider Araneus ventricosus genome elucidates the spidroin gene catalogue.</title>
        <authorList>
            <person name="Kono N."/>
            <person name="Nakamura H."/>
            <person name="Ohtoshi R."/>
            <person name="Moran D.A.P."/>
            <person name="Shinohara A."/>
            <person name="Yoshida Y."/>
            <person name="Fujiwara M."/>
            <person name="Mori M."/>
            <person name="Tomita M."/>
            <person name="Arakawa K."/>
        </authorList>
    </citation>
    <scope>NUCLEOTIDE SEQUENCE [LARGE SCALE GENOMIC DNA]</scope>
</reference>
<dbReference type="InterPro" id="IPR050863">
    <property type="entry name" value="CenT-Element_Derived"/>
</dbReference>
<dbReference type="Pfam" id="PF03184">
    <property type="entry name" value="DDE_1"/>
    <property type="match status" value="1"/>
</dbReference>
<dbReference type="GO" id="GO:0005634">
    <property type="term" value="C:nucleus"/>
    <property type="evidence" value="ECO:0007669"/>
    <property type="project" value="TreeGrafter"/>
</dbReference>
<dbReference type="PANTHER" id="PTHR19303:SF73">
    <property type="entry name" value="PROTEIN PDC2"/>
    <property type="match status" value="1"/>
</dbReference>
<dbReference type="GO" id="GO:0003677">
    <property type="term" value="F:DNA binding"/>
    <property type="evidence" value="ECO:0007669"/>
    <property type="project" value="TreeGrafter"/>
</dbReference>
<feature type="domain" description="DDE-1" evidence="1">
    <location>
        <begin position="2"/>
        <end position="82"/>
    </location>
</feature>
<evidence type="ECO:0000313" key="2">
    <source>
        <dbReference type="EMBL" id="GBL91919.1"/>
    </source>
</evidence>
<dbReference type="EMBL" id="BGPR01000082">
    <property type="protein sequence ID" value="GBL91919.1"/>
    <property type="molecule type" value="Genomic_DNA"/>
</dbReference>
<sequence>MTGHQKLKPLVIGTTKNPRCFKGAKTLVYYDFNKNSWMTSEIWEKWVQKLDKRMIAECHKNALVFDNCPAHPKEIIPKLENVSFLLATQHYIKTAANGSRGYKKNSKYTIAREQCKKLSLRLRTINPCQRSTYGKAYQKFPKHGNTMSQIVLLAKVLPKLDSLSAMRIRQVRRMKTILEQRFPTPWASDGVLVGRRTPDKSQIGLAAKYFLYNWWFTQPNRLGTTALEELKKMWIQPRQKEEIIDDVLIDFLSLDSEAETSETLTELDILDSVKNKNNTAMN</sequence>
<evidence type="ECO:0000259" key="1">
    <source>
        <dbReference type="Pfam" id="PF03184"/>
    </source>
</evidence>
<gene>
    <name evidence="2" type="ORF">AVEN_172820_1</name>
</gene>
<dbReference type="Proteomes" id="UP000499080">
    <property type="component" value="Unassembled WGS sequence"/>
</dbReference>
<keyword evidence="3" id="KW-1185">Reference proteome</keyword>
<dbReference type="InterPro" id="IPR004875">
    <property type="entry name" value="DDE_SF_endonuclease_dom"/>
</dbReference>
<dbReference type="OrthoDB" id="117248at2759"/>
<name>A0A4Y2BJY1_ARAVE</name>
<comment type="caution">
    <text evidence="2">The sequence shown here is derived from an EMBL/GenBank/DDBJ whole genome shotgun (WGS) entry which is preliminary data.</text>
</comment>
<protein>
    <recommendedName>
        <fullName evidence="1">DDE-1 domain-containing protein</fullName>
    </recommendedName>
</protein>
<accession>A0A4Y2BJY1</accession>
<organism evidence="2 3">
    <name type="scientific">Araneus ventricosus</name>
    <name type="common">Orbweaver spider</name>
    <name type="synonym">Epeira ventricosa</name>
    <dbReference type="NCBI Taxonomy" id="182803"/>
    <lineage>
        <taxon>Eukaryota</taxon>
        <taxon>Metazoa</taxon>
        <taxon>Ecdysozoa</taxon>
        <taxon>Arthropoda</taxon>
        <taxon>Chelicerata</taxon>
        <taxon>Arachnida</taxon>
        <taxon>Araneae</taxon>
        <taxon>Araneomorphae</taxon>
        <taxon>Entelegynae</taxon>
        <taxon>Araneoidea</taxon>
        <taxon>Araneidae</taxon>
        <taxon>Araneus</taxon>
    </lineage>
</organism>
<dbReference type="AlphaFoldDB" id="A0A4Y2BJY1"/>
<dbReference type="PANTHER" id="PTHR19303">
    <property type="entry name" value="TRANSPOSON"/>
    <property type="match status" value="1"/>
</dbReference>